<evidence type="ECO:0000313" key="2">
    <source>
        <dbReference type="Proteomes" id="UP001605036"/>
    </source>
</evidence>
<organism evidence="1 2">
    <name type="scientific">Riccia fluitans</name>
    <dbReference type="NCBI Taxonomy" id="41844"/>
    <lineage>
        <taxon>Eukaryota</taxon>
        <taxon>Viridiplantae</taxon>
        <taxon>Streptophyta</taxon>
        <taxon>Embryophyta</taxon>
        <taxon>Marchantiophyta</taxon>
        <taxon>Marchantiopsida</taxon>
        <taxon>Marchantiidae</taxon>
        <taxon>Marchantiales</taxon>
        <taxon>Ricciaceae</taxon>
        <taxon>Riccia</taxon>
    </lineage>
</organism>
<dbReference type="Proteomes" id="UP001605036">
    <property type="component" value="Unassembled WGS sequence"/>
</dbReference>
<accession>A0ABD1YRT5</accession>
<dbReference type="AlphaFoldDB" id="A0ABD1YRT5"/>
<keyword evidence="2" id="KW-1185">Reference proteome</keyword>
<protein>
    <submittedName>
        <fullName evidence="1">Uncharacterized protein</fullName>
    </submittedName>
</protein>
<proteinExistence type="predicted"/>
<comment type="caution">
    <text evidence="1">The sequence shown here is derived from an EMBL/GenBank/DDBJ whole genome shotgun (WGS) entry which is preliminary data.</text>
</comment>
<dbReference type="EMBL" id="JBHFFA010000004">
    <property type="protein sequence ID" value="KAL2632122.1"/>
    <property type="molecule type" value="Genomic_DNA"/>
</dbReference>
<gene>
    <name evidence="1" type="ORF">R1flu_016808</name>
</gene>
<name>A0ABD1YRT5_9MARC</name>
<evidence type="ECO:0000313" key="1">
    <source>
        <dbReference type="EMBL" id="KAL2632122.1"/>
    </source>
</evidence>
<sequence length="109" mass="12395">MFARVKRVPTVPGAKLSTLDMNDSKSRENLPFSFRSWQMLIEEKHRGSQEAICRSASHDGVYTIRYLRSSVLGNLGARRDGIQGGRLFQIYYEKHQRGDNTECRMSAGA</sequence>
<reference evidence="1 2" key="1">
    <citation type="submission" date="2024-09" db="EMBL/GenBank/DDBJ databases">
        <title>Chromosome-scale assembly of Riccia fluitans.</title>
        <authorList>
            <person name="Paukszto L."/>
            <person name="Sawicki J."/>
            <person name="Karawczyk K."/>
            <person name="Piernik-Szablinska J."/>
            <person name="Szczecinska M."/>
            <person name="Mazdziarz M."/>
        </authorList>
    </citation>
    <scope>NUCLEOTIDE SEQUENCE [LARGE SCALE GENOMIC DNA]</scope>
    <source>
        <strain evidence="1">Rf_01</strain>
        <tissue evidence="1">Aerial parts of the thallus</tissue>
    </source>
</reference>